<reference evidence="17" key="1">
    <citation type="journal article" date="2017" name="Nat. Commun.">
        <title>The asparagus genome sheds light on the origin and evolution of a young Y chromosome.</title>
        <authorList>
            <person name="Harkess A."/>
            <person name="Zhou J."/>
            <person name="Xu C."/>
            <person name="Bowers J.E."/>
            <person name="Van der Hulst R."/>
            <person name="Ayyampalayam S."/>
            <person name="Mercati F."/>
            <person name="Riccardi P."/>
            <person name="McKain M.R."/>
            <person name="Kakrana A."/>
            <person name="Tang H."/>
            <person name="Ray J."/>
            <person name="Groenendijk J."/>
            <person name="Arikit S."/>
            <person name="Mathioni S.M."/>
            <person name="Nakano M."/>
            <person name="Shan H."/>
            <person name="Telgmann-Rauber A."/>
            <person name="Kanno A."/>
            <person name="Yue Z."/>
            <person name="Chen H."/>
            <person name="Li W."/>
            <person name="Chen Y."/>
            <person name="Xu X."/>
            <person name="Zhang Y."/>
            <person name="Luo S."/>
            <person name="Chen H."/>
            <person name="Gao J."/>
            <person name="Mao Z."/>
            <person name="Pires J.C."/>
            <person name="Luo M."/>
            <person name="Kudrna D."/>
            <person name="Wing R.A."/>
            <person name="Meyers B.C."/>
            <person name="Yi K."/>
            <person name="Kong H."/>
            <person name="Lavrijsen P."/>
            <person name="Sunseri F."/>
            <person name="Falavigna A."/>
            <person name="Ye Y."/>
            <person name="Leebens-Mack J.H."/>
            <person name="Chen G."/>
        </authorList>
    </citation>
    <scope>NUCLEOTIDE SEQUENCE [LARGE SCALE GENOMIC DNA]</scope>
    <source>
        <strain evidence="17">cv. DH0086</strain>
    </source>
</reference>
<keyword evidence="6" id="KW-0067">ATP-binding</keyword>
<dbReference type="GO" id="GO:0005737">
    <property type="term" value="C:cytoplasm"/>
    <property type="evidence" value="ECO:0007669"/>
    <property type="project" value="TreeGrafter"/>
</dbReference>
<dbReference type="EC" id="5.6.2.4" evidence="11"/>
<evidence type="ECO:0000256" key="7">
    <source>
        <dbReference type="ARBA" id="ARBA00023125"/>
    </source>
</evidence>
<dbReference type="FunFam" id="3.40.50.300:FF:000772">
    <property type="entry name" value="ATP-dependent DNA helicase Q4"/>
    <property type="match status" value="1"/>
</dbReference>
<keyword evidence="3" id="KW-0547">Nucleotide-binding</keyword>
<feature type="compositionally biased region" description="Polar residues" evidence="13">
    <location>
        <begin position="100"/>
        <end position="109"/>
    </location>
</feature>
<dbReference type="PANTHER" id="PTHR13710:SF108">
    <property type="entry name" value="ATP-DEPENDENT DNA HELICASE Q4"/>
    <property type="match status" value="1"/>
</dbReference>
<feature type="compositionally biased region" description="Low complexity" evidence="13">
    <location>
        <begin position="10"/>
        <end position="25"/>
    </location>
</feature>
<keyword evidence="17" id="KW-1185">Reference proteome</keyword>
<dbReference type="GO" id="GO:0005524">
    <property type="term" value="F:ATP binding"/>
    <property type="evidence" value="ECO:0007669"/>
    <property type="project" value="UniProtKB-KW"/>
</dbReference>
<evidence type="ECO:0000256" key="1">
    <source>
        <dbReference type="ARBA" id="ARBA00004123"/>
    </source>
</evidence>
<keyword evidence="7" id="KW-0238">DNA-binding</keyword>
<dbReference type="GO" id="GO:0042631">
    <property type="term" value="P:cellular response to water deprivation"/>
    <property type="evidence" value="ECO:0007669"/>
    <property type="project" value="EnsemblPlants"/>
</dbReference>
<feature type="compositionally biased region" description="Pro residues" evidence="13">
    <location>
        <begin position="70"/>
        <end position="87"/>
    </location>
</feature>
<evidence type="ECO:0000259" key="15">
    <source>
        <dbReference type="PROSITE" id="PS51194"/>
    </source>
</evidence>
<evidence type="ECO:0000256" key="12">
    <source>
        <dbReference type="ARBA" id="ARBA00049360"/>
    </source>
</evidence>
<evidence type="ECO:0000313" key="17">
    <source>
        <dbReference type="Proteomes" id="UP000243459"/>
    </source>
</evidence>
<protein>
    <recommendedName>
        <fullName evidence="11">DNA 3'-5' helicase</fullName>
        <ecNumber evidence="11">5.6.2.4</ecNumber>
    </recommendedName>
</protein>
<dbReference type="OMA" id="AYCYTIV"/>
<proteinExistence type="inferred from homology"/>
<dbReference type="InterPro" id="IPR011545">
    <property type="entry name" value="DEAD/DEAH_box_helicase_dom"/>
</dbReference>
<comment type="similarity">
    <text evidence="2">Belongs to the helicase family. RecQ subfamily.</text>
</comment>
<dbReference type="InterPro" id="IPR002464">
    <property type="entry name" value="DNA/RNA_helicase_DEAH_CS"/>
</dbReference>
<feature type="domain" description="Helicase C-terminal" evidence="15">
    <location>
        <begin position="469"/>
        <end position="626"/>
    </location>
</feature>
<dbReference type="InterPro" id="IPR014001">
    <property type="entry name" value="Helicase_ATP-bd"/>
</dbReference>
<evidence type="ECO:0000256" key="9">
    <source>
        <dbReference type="ARBA" id="ARBA00023242"/>
    </source>
</evidence>
<evidence type="ECO:0000256" key="6">
    <source>
        <dbReference type="ARBA" id="ARBA00022840"/>
    </source>
</evidence>
<dbReference type="InterPro" id="IPR001650">
    <property type="entry name" value="Helicase_C-like"/>
</dbReference>
<gene>
    <name evidence="16" type="ORF">A4U43_C09F6280</name>
</gene>
<evidence type="ECO:0000256" key="10">
    <source>
        <dbReference type="ARBA" id="ARBA00034617"/>
    </source>
</evidence>
<feature type="compositionally biased region" description="Basic residues" evidence="13">
    <location>
        <begin position="52"/>
        <end position="67"/>
    </location>
</feature>
<keyword evidence="8" id="KW-0413">Isomerase</keyword>
<name>A0A5P1E5X7_ASPOF</name>
<accession>A0A5P1E5X7</accession>
<dbReference type="PROSITE" id="PS51192">
    <property type="entry name" value="HELICASE_ATP_BIND_1"/>
    <property type="match status" value="1"/>
</dbReference>
<dbReference type="PROSITE" id="PS51194">
    <property type="entry name" value="HELICASE_CTER"/>
    <property type="match status" value="1"/>
</dbReference>
<evidence type="ECO:0000256" key="3">
    <source>
        <dbReference type="ARBA" id="ARBA00022741"/>
    </source>
</evidence>
<dbReference type="Gramene" id="ONK57968">
    <property type="protein sequence ID" value="ONK57968"/>
    <property type="gene ID" value="A4U43_C09F6280"/>
</dbReference>
<dbReference type="AlphaFoldDB" id="A0A5P1E5X7"/>
<dbReference type="Proteomes" id="UP000243459">
    <property type="component" value="Chromosome 9"/>
</dbReference>
<feature type="region of interest" description="Disordered" evidence="13">
    <location>
        <begin position="128"/>
        <end position="160"/>
    </location>
</feature>
<dbReference type="GO" id="GO:0005694">
    <property type="term" value="C:chromosome"/>
    <property type="evidence" value="ECO:0007669"/>
    <property type="project" value="TreeGrafter"/>
</dbReference>
<dbReference type="SMART" id="SM00490">
    <property type="entry name" value="HELICc"/>
    <property type="match status" value="1"/>
</dbReference>
<dbReference type="GO" id="GO:0009378">
    <property type="term" value="F:four-way junction helicase activity"/>
    <property type="evidence" value="ECO:0007669"/>
    <property type="project" value="TreeGrafter"/>
</dbReference>
<dbReference type="PANTHER" id="PTHR13710">
    <property type="entry name" value="DNA HELICASE RECQ FAMILY MEMBER"/>
    <property type="match status" value="1"/>
</dbReference>
<keyword evidence="4" id="KW-0378">Hydrolase</keyword>
<comment type="catalytic activity">
    <reaction evidence="10">
        <text>Couples ATP hydrolysis with the unwinding of duplex DNA by translocating in the 3'-5' direction.</text>
        <dbReference type="EC" id="5.6.2.4"/>
    </reaction>
</comment>
<evidence type="ECO:0000259" key="14">
    <source>
        <dbReference type="PROSITE" id="PS51192"/>
    </source>
</evidence>
<evidence type="ECO:0000256" key="13">
    <source>
        <dbReference type="SAM" id="MobiDB-lite"/>
    </source>
</evidence>
<dbReference type="FunFam" id="3.40.50.300:FF:001334">
    <property type="entry name" value="ATP-dependent DNA helicase Q-like 5"/>
    <property type="match status" value="1"/>
</dbReference>
<evidence type="ECO:0000256" key="11">
    <source>
        <dbReference type="ARBA" id="ARBA00034808"/>
    </source>
</evidence>
<dbReference type="GO" id="GO:0000724">
    <property type="term" value="P:double-strand break repair via homologous recombination"/>
    <property type="evidence" value="ECO:0007669"/>
    <property type="project" value="TreeGrafter"/>
</dbReference>
<evidence type="ECO:0000256" key="5">
    <source>
        <dbReference type="ARBA" id="ARBA00022806"/>
    </source>
</evidence>
<dbReference type="InterPro" id="IPR027417">
    <property type="entry name" value="P-loop_NTPase"/>
</dbReference>
<dbReference type="SUPFAM" id="SSF52540">
    <property type="entry name" value="P-loop containing nucleoside triphosphate hydrolases"/>
    <property type="match status" value="1"/>
</dbReference>
<dbReference type="CDD" id="cd18018">
    <property type="entry name" value="DEXHc_RecQ4-like"/>
    <property type="match status" value="1"/>
</dbReference>
<dbReference type="NCBIfam" id="TIGR00614">
    <property type="entry name" value="recQ_fam"/>
    <property type="match status" value="1"/>
</dbReference>
<dbReference type="SMART" id="SM00487">
    <property type="entry name" value="DEXDc"/>
    <property type="match status" value="1"/>
</dbReference>
<dbReference type="InterPro" id="IPR004589">
    <property type="entry name" value="DNA_helicase_ATP-dep_RecQ"/>
</dbReference>
<keyword evidence="9" id="KW-0539">Nucleus</keyword>
<evidence type="ECO:0000256" key="2">
    <source>
        <dbReference type="ARBA" id="ARBA00005446"/>
    </source>
</evidence>
<feature type="compositionally biased region" description="Polar residues" evidence="13">
    <location>
        <begin position="38"/>
        <end position="47"/>
    </location>
</feature>
<dbReference type="CDD" id="cd18794">
    <property type="entry name" value="SF2_C_RecQ"/>
    <property type="match status" value="1"/>
</dbReference>
<evidence type="ECO:0000256" key="8">
    <source>
        <dbReference type="ARBA" id="ARBA00023235"/>
    </source>
</evidence>
<feature type="region of interest" description="Disordered" evidence="13">
    <location>
        <begin position="1"/>
        <end position="112"/>
    </location>
</feature>
<evidence type="ECO:0000313" key="16">
    <source>
        <dbReference type="EMBL" id="ONK57968.1"/>
    </source>
</evidence>
<feature type="domain" description="Helicase ATP-binding" evidence="14">
    <location>
        <begin position="278"/>
        <end position="448"/>
    </location>
</feature>
<evidence type="ECO:0000256" key="4">
    <source>
        <dbReference type="ARBA" id="ARBA00022801"/>
    </source>
</evidence>
<comment type="subcellular location">
    <subcellularLocation>
        <location evidence="1">Nucleus</location>
    </subcellularLocation>
</comment>
<dbReference type="GO" id="GO:0005634">
    <property type="term" value="C:nucleus"/>
    <property type="evidence" value="ECO:0007669"/>
    <property type="project" value="UniProtKB-SubCell"/>
</dbReference>
<dbReference type="GO" id="GO:0016787">
    <property type="term" value="F:hydrolase activity"/>
    <property type="evidence" value="ECO:0007669"/>
    <property type="project" value="UniProtKB-KW"/>
</dbReference>
<dbReference type="GO" id="GO:0003677">
    <property type="term" value="F:DNA binding"/>
    <property type="evidence" value="ECO:0007669"/>
    <property type="project" value="UniProtKB-KW"/>
</dbReference>
<dbReference type="Pfam" id="PF00270">
    <property type="entry name" value="DEAD"/>
    <property type="match status" value="1"/>
</dbReference>
<dbReference type="Gene3D" id="3.40.50.300">
    <property type="entry name" value="P-loop containing nucleotide triphosphate hydrolases"/>
    <property type="match status" value="2"/>
</dbReference>
<dbReference type="Pfam" id="PF00271">
    <property type="entry name" value="Helicase_C"/>
    <property type="match status" value="1"/>
</dbReference>
<keyword evidence="5" id="KW-0347">Helicase</keyword>
<organism evidence="16 17">
    <name type="scientific">Asparagus officinalis</name>
    <name type="common">Garden asparagus</name>
    <dbReference type="NCBI Taxonomy" id="4686"/>
    <lineage>
        <taxon>Eukaryota</taxon>
        <taxon>Viridiplantae</taxon>
        <taxon>Streptophyta</taxon>
        <taxon>Embryophyta</taxon>
        <taxon>Tracheophyta</taxon>
        <taxon>Spermatophyta</taxon>
        <taxon>Magnoliopsida</taxon>
        <taxon>Liliopsida</taxon>
        <taxon>Asparagales</taxon>
        <taxon>Asparagaceae</taxon>
        <taxon>Asparagoideae</taxon>
        <taxon>Asparagus</taxon>
    </lineage>
</organism>
<comment type="catalytic activity">
    <reaction evidence="12">
        <text>ATP + H2O = ADP + phosphate + H(+)</text>
        <dbReference type="Rhea" id="RHEA:13065"/>
        <dbReference type="ChEBI" id="CHEBI:15377"/>
        <dbReference type="ChEBI" id="CHEBI:15378"/>
        <dbReference type="ChEBI" id="CHEBI:30616"/>
        <dbReference type="ChEBI" id="CHEBI:43474"/>
        <dbReference type="ChEBI" id="CHEBI:456216"/>
    </reaction>
</comment>
<sequence>MESDSDSDASHVSSLIGSKSAAAMESDSDSDASHVSSTPPRAQNPNANPKPRSPKPKPKKPKSRKHKLDPNPPPRPPSPDPNPPFPSPNFSILNGLTVKRIQTQPNPITSSSFSSIFKSRGLDFDPSHFEKDSNFPSTSSKNDEKIHNNKPKKAQPNFIASSSLPPEELKRYKCSSEGNFVRLNINGYGRRYSFKKGNRKFSSKFKRFRRRFVKRSEVGEEKDGDGDDEFWMESRKLDSEVEKVLEEVRREVSDNNLKGLLKVVYGYDSFREGQIEAIKKVINGESTMLVLPTGAGKSLCYQLPALILPGVTLVVSPLVALMIDQLRRLPSVIPGALLSSSQTTEEASETLHRLHEGNIKVLFVSPERFLNPEFTSMFGDSLSVSLVVIDEAHCISEWSHNFRPSFLRLRASLLRLKLNVQCFLAMTATATNRTLHDIMHALEIPESNLIQACKIRENLQHFVTLSGNRLKDLLLLMKSSTVVNLRSIIIYCKFQAEADMVSKYLCDNNIHAKGYHSGMLAKTRSRIQELFCSNKLRVVVATVAFGMGLDKSDVEAVIHYSLPESLEEYIQKTGRAGRDGRLSYCHLFVDTDTYYKLRSLSYSDGVDEYAINKLLSHIFSNDDELPGTICSLIKESASQKFDMKEEVILTILTQLELGDVQYIHLVPQVNVTCSVYFHKTPPALLSDKEPLVAVILRKSEIKNGHYVFNLPTLANDTAATTTGVLRHLQDLKSLGEITYDLKDPAFCFVLVKKPDDVFFLTTKLAKWLSEVESCKVQKLDEMFNVASFAVKECKRIDGCSETMHTPCIRRNISDYFSRDDNASCNNLSSRLPKSSRFMRADIKVFLQSNSHAKFTPRAVARIMHGIPSPAFPSTVWSKCHFWGRYMEIDFPIVMEAAAVELMDFVKKGNT</sequence>
<dbReference type="GO" id="GO:0043138">
    <property type="term" value="F:3'-5' DNA helicase activity"/>
    <property type="evidence" value="ECO:0007669"/>
    <property type="project" value="UniProtKB-EC"/>
</dbReference>
<dbReference type="EMBL" id="CM007389">
    <property type="protein sequence ID" value="ONK57968.1"/>
    <property type="molecule type" value="Genomic_DNA"/>
</dbReference>
<dbReference type="PROSITE" id="PS00690">
    <property type="entry name" value="DEAH_ATP_HELICASE"/>
    <property type="match status" value="1"/>
</dbReference>